<proteinExistence type="predicted"/>
<organism evidence="1 2">
    <name type="scientific">Taxus chinensis</name>
    <name type="common">Chinese yew</name>
    <name type="synonym">Taxus wallichiana var. chinensis</name>
    <dbReference type="NCBI Taxonomy" id="29808"/>
    <lineage>
        <taxon>Eukaryota</taxon>
        <taxon>Viridiplantae</taxon>
        <taxon>Streptophyta</taxon>
        <taxon>Embryophyta</taxon>
        <taxon>Tracheophyta</taxon>
        <taxon>Spermatophyta</taxon>
        <taxon>Pinopsida</taxon>
        <taxon>Pinidae</taxon>
        <taxon>Conifers II</taxon>
        <taxon>Cupressales</taxon>
        <taxon>Taxaceae</taxon>
        <taxon>Taxus</taxon>
    </lineage>
</organism>
<feature type="non-terminal residue" evidence="1">
    <location>
        <position position="1"/>
    </location>
</feature>
<accession>A0AA38BWN8</accession>
<keyword evidence="2" id="KW-1185">Reference proteome</keyword>
<evidence type="ECO:0000313" key="1">
    <source>
        <dbReference type="EMBL" id="KAH9288751.1"/>
    </source>
</evidence>
<evidence type="ECO:0000313" key="2">
    <source>
        <dbReference type="Proteomes" id="UP000824469"/>
    </source>
</evidence>
<dbReference type="InterPro" id="IPR032675">
    <property type="entry name" value="LRR_dom_sf"/>
</dbReference>
<dbReference type="Gene3D" id="3.80.10.10">
    <property type="entry name" value="Ribonuclease Inhibitor"/>
    <property type="match status" value="1"/>
</dbReference>
<comment type="caution">
    <text evidence="1">The sequence shown here is derived from an EMBL/GenBank/DDBJ whole genome shotgun (WGS) entry which is preliminary data.</text>
</comment>
<feature type="non-terminal residue" evidence="1">
    <location>
        <position position="129"/>
    </location>
</feature>
<sequence length="129" mass="14718">DYPALQKMYNLEVLSLIGNHTCTELPKDFGKLGGFPRLTELLIQDFPLLEELPALEDGAMKCLNTLKIWDCERAKKVPDGLERLKTLKWIDCKGRYGDANELMERLKEGGEDWNNIKANNPYVTISLGY</sequence>
<protein>
    <submittedName>
        <fullName evidence="1">Uncharacterized protein</fullName>
    </submittedName>
</protein>
<dbReference type="Proteomes" id="UP000824469">
    <property type="component" value="Unassembled WGS sequence"/>
</dbReference>
<dbReference type="SUPFAM" id="SSF52058">
    <property type="entry name" value="L domain-like"/>
    <property type="match status" value="1"/>
</dbReference>
<name>A0AA38BWN8_TAXCH</name>
<reference evidence="1 2" key="1">
    <citation type="journal article" date="2021" name="Nat. Plants">
        <title>The Taxus genome provides insights into paclitaxel biosynthesis.</title>
        <authorList>
            <person name="Xiong X."/>
            <person name="Gou J."/>
            <person name="Liao Q."/>
            <person name="Li Y."/>
            <person name="Zhou Q."/>
            <person name="Bi G."/>
            <person name="Li C."/>
            <person name="Du R."/>
            <person name="Wang X."/>
            <person name="Sun T."/>
            <person name="Guo L."/>
            <person name="Liang H."/>
            <person name="Lu P."/>
            <person name="Wu Y."/>
            <person name="Zhang Z."/>
            <person name="Ro D.K."/>
            <person name="Shang Y."/>
            <person name="Huang S."/>
            <person name="Yan J."/>
        </authorList>
    </citation>
    <scope>NUCLEOTIDE SEQUENCE [LARGE SCALE GENOMIC DNA]</scope>
    <source>
        <strain evidence="1">Ta-2019</strain>
    </source>
</reference>
<dbReference type="EMBL" id="JAHRHJ020003813">
    <property type="protein sequence ID" value="KAH9288751.1"/>
    <property type="molecule type" value="Genomic_DNA"/>
</dbReference>
<gene>
    <name evidence="1" type="ORF">KI387_032868</name>
</gene>
<dbReference type="AlphaFoldDB" id="A0AA38BWN8"/>
<dbReference type="OMA" id="HTCTELP"/>